<keyword evidence="2" id="KW-0472">Membrane</keyword>
<feature type="transmembrane region" description="Helical" evidence="2">
    <location>
        <begin position="111"/>
        <end position="129"/>
    </location>
</feature>
<organism evidence="3 4">
    <name type="scientific">Marasmius crinis-equi</name>
    <dbReference type="NCBI Taxonomy" id="585013"/>
    <lineage>
        <taxon>Eukaryota</taxon>
        <taxon>Fungi</taxon>
        <taxon>Dikarya</taxon>
        <taxon>Basidiomycota</taxon>
        <taxon>Agaricomycotina</taxon>
        <taxon>Agaricomycetes</taxon>
        <taxon>Agaricomycetidae</taxon>
        <taxon>Agaricales</taxon>
        <taxon>Marasmiineae</taxon>
        <taxon>Marasmiaceae</taxon>
        <taxon>Marasmius</taxon>
    </lineage>
</organism>
<accession>A0ABR3FZK3</accession>
<feature type="transmembrane region" description="Helical" evidence="2">
    <location>
        <begin position="221"/>
        <end position="241"/>
    </location>
</feature>
<dbReference type="EMBL" id="JBAHYK010000018">
    <property type="protein sequence ID" value="KAL0581004.1"/>
    <property type="molecule type" value="Genomic_DNA"/>
</dbReference>
<keyword evidence="2" id="KW-0812">Transmembrane</keyword>
<evidence type="ECO:0000256" key="1">
    <source>
        <dbReference type="SAM" id="MobiDB-lite"/>
    </source>
</evidence>
<evidence type="ECO:0000256" key="2">
    <source>
        <dbReference type="SAM" id="Phobius"/>
    </source>
</evidence>
<feature type="transmembrane region" description="Helical" evidence="2">
    <location>
        <begin position="52"/>
        <end position="72"/>
    </location>
</feature>
<gene>
    <name evidence="3" type="ORF">V5O48_000998</name>
</gene>
<feature type="transmembrane region" description="Helical" evidence="2">
    <location>
        <begin position="12"/>
        <end position="40"/>
    </location>
</feature>
<feature type="region of interest" description="Disordered" evidence="1">
    <location>
        <begin position="326"/>
        <end position="369"/>
    </location>
</feature>
<keyword evidence="4" id="KW-1185">Reference proteome</keyword>
<feature type="transmembrane region" description="Helical" evidence="2">
    <location>
        <begin position="141"/>
        <end position="164"/>
    </location>
</feature>
<name>A0ABR3FZK3_9AGAR</name>
<proteinExistence type="predicted"/>
<dbReference type="Proteomes" id="UP001465976">
    <property type="component" value="Unassembled WGS sequence"/>
</dbReference>
<comment type="caution">
    <text evidence="3">The sequence shown here is derived from an EMBL/GenBank/DDBJ whole genome shotgun (WGS) entry which is preliminary data.</text>
</comment>
<feature type="transmembrane region" description="Helical" evidence="2">
    <location>
        <begin position="301"/>
        <end position="319"/>
    </location>
</feature>
<evidence type="ECO:0000313" key="3">
    <source>
        <dbReference type="EMBL" id="KAL0581004.1"/>
    </source>
</evidence>
<reference evidence="3 4" key="1">
    <citation type="submission" date="2024-02" db="EMBL/GenBank/DDBJ databases">
        <title>A draft genome for the cacao thread blight pathogen Marasmius crinis-equi.</title>
        <authorList>
            <person name="Cohen S.P."/>
            <person name="Baruah I.K."/>
            <person name="Amoako-Attah I."/>
            <person name="Bukari Y."/>
            <person name="Meinhardt L.W."/>
            <person name="Bailey B.A."/>
        </authorList>
    </citation>
    <scope>NUCLEOTIDE SEQUENCE [LARGE SCALE GENOMIC DNA]</scope>
    <source>
        <strain evidence="3 4">GH-76</strain>
    </source>
</reference>
<evidence type="ECO:0000313" key="4">
    <source>
        <dbReference type="Proteomes" id="UP001465976"/>
    </source>
</evidence>
<protein>
    <submittedName>
        <fullName evidence="3">Uncharacterized protein</fullName>
    </submittedName>
</protein>
<keyword evidence="2" id="KW-1133">Transmembrane helix</keyword>
<sequence length="369" mass="40608">MSCKGPSCGFQVLWTPLVVVAIPYALYGIYLVSLAMSFAALKKRKLTIHRSVFAAMFLLITIGLVCIGYLSYLNYNTYLVDARSEEAADLERTGKDGVIMEYLRRVSVERVIQGVMVLANFLNNGILIWRIRSIWNTQSRLMEGLLFIPAFLSVANAIFGILTLSPFSPLFVPSTPTPAQAKLHYIPNFYGHLTSLDIEMSRSIPAMGTHSSLMRIFDVTAMMSGAVAGFMIAGRLFYVSCRKTRTIFLDSGLLYPTTLASYIFLQLLQSLAQARAWDEIGSGVVGDRERLRRKFLVCSEVVYHSLLPILGITTTMVLTRARPTSTQVKSSAKADASSDEGRDAQAPSRKLGATQEDGPSSGDDVDQAV</sequence>